<name>A0A0C3BY77_PILCF</name>
<dbReference type="HOGENOM" id="CLU_1475684_0_0_1"/>
<organism evidence="1 2">
    <name type="scientific">Piloderma croceum (strain F 1598)</name>
    <dbReference type="NCBI Taxonomy" id="765440"/>
    <lineage>
        <taxon>Eukaryota</taxon>
        <taxon>Fungi</taxon>
        <taxon>Dikarya</taxon>
        <taxon>Basidiomycota</taxon>
        <taxon>Agaricomycotina</taxon>
        <taxon>Agaricomycetes</taxon>
        <taxon>Agaricomycetidae</taxon>
        <taxon>Atheliales</taxon>
        <taxon>Atheliaceae</taxon>
        <taxon>Piloderma</taxon>
    </lineage>
</organism>
<sequence>MDIPGSPNVIAKVAVNDAGAEAWVLRLEEEARLYCNELRHLQGRVVPRFFGFYTGTRQRVFSRWDVAPAACMILEDCGDSLVDETLRAYLEQLPRSLKIEVMKNVLRLHKEAGCKHGELELENFVMRGNDLNSVRLIDFKYARVGHRCKYGDRCARAHCKELDRLEDVLKIFKCGHRYATIIR</sequence>
<dbReference type="SUPFAM" id="SSF56112">
    <property type="entry name" value="Protein kinase-like (PK-like)"/>
    <property type="match status" value="1"/>
</dbReference>
<protein>
    <recommendedName>
        <fullName evidence="3">Protein kinase domain-containing protein</fullName>
    </recommendedName>
</protein>
<dbReference type="AlphaFoldDB" id="A0A0C3BY77"/>
<gene>
    <name evidence="1" type="ORF">PILCRDRAFT_131794</name>
</gene>
<proteinExistence type="predicted"/>
<dbReference type="Proteomes" id="UP000054166">
    <property type="component" value="Unassembled WGS sequence"/>
</dbReference>
<dbReference type="InterPro" id="IPR011009">
    <property type="entry name" value="Kinase-like_dom_sf"/>
</dbReference>
<reference evidence="2" key="2">
    <citation type="submission" date="2015-01" db="EMBL/GenBank/DDBJ databases">
        <title>Evolutionary Origins and Diversification of the Mycorrhizal Mutualists.</title>
        <authorList>
            <consortium name="DOE Joint Genome Institute"/>
            <consortium name="Mycorrhizal Genomics Consortium"/>
            <person name="Kohler A."/>
            <person name="Kuo A."/>
            <person name="Nagy L.G."/>
            <person name="Floudas D."/>
            <person name="Copeland A."/>
            <person name="Barry K.W."/>
            <person name="Cichocki N."/>
            <person name="Veneault-Fourrey C."/>
            <person name="LaButti K."/>
            <person name="Lindquist E.A."/>
            <person name="Lipzen A."/>
            <person name="Lundell T."/>
            <person name="Morin E."/>
            <person name="Murat C."/>
            <person name="Riley R."/>
            <person name="Ohm R."/>
            <person name="Sun H."/>
            <person name="Tunlid A."/>
            <person name="Henrissat B."/>
            <person name="Grigoriev I.V."/>
            <person name="Hibbett D.S."/>
            <person name="Martin F."/>
        </authorList>
    </citation>
    <scope>NUCLEOTIDE SEQUENCE [LARGE SCALE GENOMIC DNA]</scope>
    <source>
        <strain evidence="2">F 1598</strain>
    </source>
</reference>
<evidence type="ECO:0000313" key="2">
    <source>
        <dbReference type="Proteomes" id="UP000054166"/>
    </source>
</evidence>
<evidence type="ECO:0008006" key="3">
    <source>
        <dbReference type="Google" id="ProtNLM"/>
    </source>
</evidence>
<accession>A0A0C3BY77</accession>
<reference evidence="1 2" key="1">
    <citation type="submission" date="2014-04" db="EMBL/GenBank/DDBJ databases">
        <authorList>
            <consortium name="DOE Joint Genome Institute"/>
            <person name="Kuo A."/>
            <person name="Tarkka M."/>
            <person name="Buscot F."/>
            <person name="Kohler A."/>
            <person name="Nagy L.G."/>
            <person name="Floudas D."/>
            <person name="Copeland A."/>
            <person name="Barry K.W."/>
            <person name="Cichocki N."/>
            <person name="Veneault-Fourrey C."/>
            <person name="LaButti K."/>
            <person name="Lindquist E.A."/>
            <person name="Lipzen A."/>
            <person name="Lundell T."/>
            <person name="Morin E."/>
            <person name="Murat C."/>
            <person name="Sun H."/>
            <person name="Tunlid A."/>
            <person name="Henrissat B."/>
            <person name="Grigoriev I.V."/>
            <person name="Hibbett D.S."/>
            <person name="Martin F."/>
            <person name="Nordberg H.P."/>
            <person name="Cantor M.N."/>
            <person name="Hua S.X."/>
        </authorList>
    </citation>
    <scope>NUCLEOTIDE SEQUENCE [LARGE SCALE GENOMIC DNA]</scope>
    <source>
        <strain evidence="1 2">F 1598</strain>
    </source>
</reference>
<dbReference type="OrthoDB" id="2751906at2759"/>
<evidence type="ECO:0000313" key="1">
    <source>
        <dbReference type="EMBL" id="KIM91503.1"/>
    </source>
</evidence>
<dbReference type="InParanoid" id="A0A0C3BY77"/>
<dbReference type="EMBL" id="KN832971">
    <property type="protein sequence ID" value="KIM91503.1"/>
    <property type="molecule type" value="Genomic_DNA"/>
</dbReference>
<keyword evidence="2" id="KW-1185">Reference proteome</keyword>